<gene>
    <name evidence="2" type="ORF">CC86DRAFT_407561</name>
</gene>
<proteinExistence type="predicted"/>
<dbReference type="InterPro" id="IPR029123">
    <property type="entry name" value="RBM39_linker"/>
</dbReference>
<name>A0A6A6ZXB8_9PLEO</name>
<dbReference type="AlphaFoldDB" id="A0A6A6ZXB8"/>
<dbReference type="Pfam" id="PF15519">
    <property type="entry name" value="RBM39linker"/>
    <property type="match status" value="1"/>
</dbReference>
<evidence type="ECO:0000313" key="3">
    <source>
        <dbReference type="Proteomes" id="UP000799424"/>
    </source>
</evidence>
<reference evidence="2" key="1">
    <citation type="journal article" date="2020" name="Stud. Mycol.">
        <title>101 Dothideomycetes genomes: a test case for predicting lifestyles and emergence of pathogens.</title>
        <authorList>
            <person name="Haridas S."/>
            <person name="Albert R."/>
            <person name="Binder M."/>
            <person name="Bloem J."/>
            <person name="Labutti K."/>
            <person name="Salamov A."/>
            <person name="Andreopoulos B."/>
            <person name="Baker S."/>
            <person name="Barry K."/>
            <person name="Bills G."/>
            <person name="Bluhm B."/>
            <person name="Cannon C."/>
            <person name="Castanera R."/>
            <person name="Culley D."/>
            <person name="Daum C."/>
            <person name="Ezra D."/>
            <person name="Gonzalez J."/>
            <person name="Henrissat B."/>
            <person name="Kuo A."/>
            <person name="Liang C."/>
            <person name="Lipzen A."/>
            <person name="Lutzoni F."/>
            <person name="Magnuson J."/>
            <person name="Mondo S."/>
            <person name="Nolan M."/>
            <person name="Ohm R."/>
            <person name="Pangilinan J."/>
            <person name="Park H.-J."/>
            <person name="Ramirez L."/>
            <person name="Alfaro M."/>
            <person name="Sun H."/>
            <person name="Tritt A."/>
            <person name="Yoshinaga Y."/>
            <person name="Zwiers L.-H."/>
            <person name="Turgeon B."/>
            <person name="Goodwin S."/>
            <person name="Spatafora J."/>
            <person name="Crous P."/>
            <person name="Grigoriev I."/>
        </authorList>
    </citation>
    <scope>NUCLEOTIDE SEQUENCE</scope>
    <source>
        <strain evidence="2">CBS 113818</strain>
    </source>
</reference>
<evidence type="ECO:0000259" key="1">
    <source>
        <dbReference type="Pfam" id="PF15519"/>
    </source>
</evidence>
<organism evidence="2 3">
    <name type="scientific">Ophiobolus disseminans</name>
    <dbReference type="NCBI Taxonomy" id="1469910"/>
    <lineage>
        <taxon>Eukaryota</taxon>
        <taxon>Fungi</taxon>
        <taxon>Dikarya</taxon>
        <taxon>Ascomycota</taxon>
        <taxon>Pezizomycotina</taxon>
        <taxon>Dothideomycetes</taxon>
        <taxon>Pleosporomycetidae</taxon>
        <taxon>Pleosporales</taxon>
        <taxon>Pleosporineae</taxon>
        <taxon>Phaeosphaeriaceae</taxon>
        <taxon>Ophiobolus</taxon>
    </lineage>
</organism>
<accession>A0A6A6ZXB8</accession>
<protein>
    <recommendedName>
        <fullName evidence="1">Splicing factor RBM39 linker domain-containing protein</fullName>
    </recommendedName>
</protein>
<sequence length="92" mass="9798">MCGSRSVLRRVRGSGRRFTLALDDCSGTLELIGHDRGVSSASALDDTDVVGVNFKTYDRSKLMNALARGHPNAAGVKNYSRSNLRTSLGAGI</sequence>
<dbReference type="OrthoDB" id="10559973at2759"/>
<dbReference type="Proteomes" id="UP000799424">
    <property type="component" value="Unassembled WGS sequence"/>
</dbReference>
<keyword evidence="3" id="KW-1185">Reference proteome</keyword>
<dbReference type="EMBL" id="MU006228">
    <property type="protein sequence ID" value="KAF2825348.1"/>
    <property type="molecule type" value="Genomic_DNA"/>
</dbReference>
<feature type="domain" description="Splicing factor RBM39 linker" evidence="1">
    <location>
        <begin position="44"/>
        <end position="72"/>
    </location>
</feature>
<evidence type="ECO:0000313" key="2">
    <source>
        <dbReference type="EMBL" id="KAF2825348.1"/>
    </source>
</evidence>